<dbReference type="Proteomes" id="UP000762676">
    <property type="component" value="Unassembled WGS sequence"/>
</dbReference>
<dbReference type="EMBL" id="BMAT01000215">
    <property type="protein sequence ID" value="GFR61815.1"/>
    <property type="molecule type" value="Genomic_DNA"/>
</dbReference>
<comment type="caution">
    <text evidence="2">The sequence shown here is derived from an EMBL/GenBank/DDBJ whole genome shotgun (WGS) entry which is preliminary data.</text>
</comment>
<accession>A0AAV4EMJ6</accession>
<feature type="compositionally biased region" description="Polar residues" evidence="1">
    <location>
        <begin position="119"/>
        <end position="128"/>
    </location>
</feature>
<protein>
    <submittedName>
        <fullName evidence="2">Uncharacterized protein</fullName>
    </submittedName>
</protein>
<reference evidence="2 3" key="1">
    <citation type="journal article" date="2021" name="Elife">
        <title>Chloroplast acquisition without the gene transfer in kleptoplastic sea slugs, Plakobranchus ocellatus.</title>
        <authorList>
            <person name="Maeda T."/>
            <person name="Takahashi S."/>
            <person name="Yoshida T."/>
            <person name="Shimamura S."/>
            <person name="Takaki Y."/>
            <person name="Nagai Y."/>
            <person name="Toyoda A."/>
            <person name="Suzuki Y."/>
            <person name="Arimoto A."/>
            <person name="Ishii H."/>
            <person name="Satoh N."/>
            <person name="Nishiyama T."/>
            <person name="Hasebe M."/>
            <person name="Maruyama T."/>
            <person name="Minagawa J."/>
            <person name="Obokata J."/>
            <person name="Shigenobu S."/>
        </authorList>
    </citation>
    <scope>NUCLEOTIDE SEQUENCE [LARGE SCALE GENOMIC DNA]</scope>
</reference>
<name>A0AAV4EMJ6_9GAST</name>
<dbReference type="AlphaFoldDB" id="A0AAV4EMJ6"/>
<keyword evidence="3" id="KW-1185">Reference proteome</keyword>
<feature type="region of interest" description="Disordered" evidence="1">
    <location>
        <begin position="71"/>
        <end position="128"/>
    </location>
</feature>
<evidence type="ECO:0000256" key="1">
    <source>
        <dbReference type="SAM" id="MobiDB-lite"/>
    </source>
</evidence>
<gene>
    <name evidence="2" type="ORF">ElyMa_000114000</name>
</gene>
<evidence type="ECO:0000313" key="3">
    <source>
        <dbReference type="Proteomes" id="UP000762676"/>
    </source>
</evidence>
<proteinExistence type="predicted"/>
<evidence type="ECO:0000313" key="2">
    <source>
        <dbReference type="EMBL" id="GFR61815.1"/>
    </source>
</evidence>
<organism evidence="2 3">
    <name type="scientific">Elysia marginata</name>
    <dbReference type="NCBI Taxonomy" id="1093978"/>
    <lineage>
        <taxon>Eukaryota</taxon>
        <taxon>Metazoa</taxon>
        <taxon>Spiralia</taxon>
        <taxon>Lophotrochozoa</taxon>
        <taxon>Mollusca</taxon>
        <taxon>Gastropoda</taxon>
        <taxon>Heterobranchia</taxon>
        <taxon>Euthyneura</taxon>
        <taxon>Panpulmonata</taxon>
        <taxon>Sacoglossa</taxon>
        <taxon>Placobranchoidea</taxon>
        <taxon>Plakobranchidae</taxon>
        <taxon>Elysia</taxon>
    </lineage>
</organism>
<sequence>MSGLKTTTVNMPRFNRMWRQQRKLMNQPHRLNCSQRLETAMMRYKSCNLPCRRRLNFLHELPLRQRLLKLTTHFPTPPEHSAAPEAPPKVPSEIASDQSEPLSPSKTSPPVPVPRRSAMQHSPSEWLS</sequence>